<proteinExistence type="predicted"/>
<organism evidence="2 3">
    <name type="scientific">Pisolithus microcarpus 441</name>
    <dbReference type="NCBI Taxonomy" id="765257"/>
    <lineage>
        <taxon>Eukaryota</taxon>
        <taxon>Fungi</taxon>
        <taxon>Dikarya</taxon>
        <taxon>Basidiomycota</taxon>
        <taxon>Agaricomycotina</taxon>
        <taxon>Agaricomycetes</taxon>
        <taxon>Agaricomycetidae</taxon>
        <taxon>Boletales</taxon>
        <taxon>Sclerodermatineae</taxon>
        <taxon>Pisolithaceae</taxon>
        <taxon>Pisolithus</taxon>
    </lineage>
</organism>
<dbReference type="Proteomes" id="UP000054018">
    <property type="component" value="Unassembled WGS sequence"/>
</dbReference>
<sequence>MLSSLSSSTLNFACVWVPWERSGKGRTKLADRDTVRQGGVELKPTRTKSNCDYEDRP</sequence>
<feature type="region of interest" description="Disordered" evidence="1">
    <location>
        <begin position="27"/>
        <end position="57"/>
    </location>
</feature>
<evidence type="ECO:0000256" key="1">
    <source>
        <dbReference type="SAM" id="MobiDB-lite"/>
    </source>
</evidence>
<accession>A0A0C9ZJ99</accession>
<dbReference type="HOGENOM" id="CLU_2997318_0_0_1"/>
<dbReference type="AlphaFoldDB" id="A0A0C9ZJ99"/>
<keyword evidence="3" id="KW-1185">Reference proteome</keyword>
<dbReference type="EMBL" id="KN833704">
    <property type="protein sequence ID" value="KIK26014.1"/>
    <property type="molecule type" value="Genomic_DNA"/>
</dbReference>
<reference evidence="2 3" key="1">
    <citation type="submission" date="2014-04" db="EMBL/GenBank/DDBJ databases">
        <authorList>
            <consortium name="DOE Joint Genome Institute"/>
            <person name="Kuo A."/>
            <person name="Kohler A."/>
            <person name="Costa M.D."/>
            <person name="Nagy L.G."/>
            <person name="Floudas D."/>
            <person name="Copeland A."/>
            <person name="Barry K.W."/>
            <person name="Cichocki N."/>
            <person name="Veneault-Fourrey C."/>
            <person name="LaButti K."/>
            <person name="Lindquist E.A."/>
            <person name="Lipzen A."/>
            <person name="Lundell T."/>
            <person name="Morin E."/>
            <person name="Murat C."/>
            <person name="Sun H."/>
            <person name="Tunlid A."/>
            <person name="Henrissat B."/>
            <person name="Grigoriev I.V."/>
            <person name="Hibbett D.S."/>
            <person name="Martin F."/>
            <person name="Nordberg H.P."/>
            <person name="Cantor M.N."/>
            <person name="Hua S.X."/>
        </authorList>
    </citation>
    <scope>NUCLEOTIDE SEQUENCE [LARGE SCALE GENOMIC DNA]</scope>
    <source>
        <strain evidence="2 3">441</strain>
    </source>
</reference>
<evidence type="ECO:0000313" key="2">
    <source>
        <dbReference type="EMBL" id="KIK26014.1"/>
    </source>
</evidence>
<protein>
    <submittedName>
        <fullName evidence="2">Uncharacterized protein</fullName>
    </submittedName>
</protein>
<name>A0A0C9ZJ99_9AGAM</name>
<evidence type="ECO:0000313" key="3">
    <source>
        <dbReference type="Proteomes" id="UP000054018"/>
    </source>
</evidence>
<gene>
    <name evidence="2" type="ORF">PISMIDRAFT_676554</name>
</gene>
<reference evidence="3" key="2">
    <citation type="submission" date="2015-01" db="EMBL/GenBank/DDBJ databases">
        <title>Evolutionary Origins and Diversification of the Mycorrhizal Mutualists.</title>
        <authorList>
            <consortium name="DOE Joint Genome Institute"/>
            <consortium name="Mycorrhizal Genomics Consortium"/>
            <person name="Kohler A."/>
            <person name="Kuo A."/>
            <person name="Nagy L.G."/>
            <person name="Floudas D."/>
            <person name="Copeland A."/>
            <person name="Barry K.W."/>
            <person name="Cichocki N."/>
            <person name="Veneault-Fourrey C."/>
            <person name="LaButti K."/>
            <person name="Lindquist E.A."/>
            <person name="Lipzen A."/>
            <person name="Lundell T."/>
            <person name="Morin E."/>
            <person name="Murat C."/>
            <person name="Riley R."/>
            <person name="Ohm R."/>
            <person name="Sun H."/>
            <person name="Tunlid A."/>
            <person name="Henrissat B."/>
            <person name="Grigoriev I.V."/>
            <person name="Hibbett D.S."/>
            <person name="Martin F."/>
        </authorList>
    </citation>
    <scope>NUCLEOTIDE SEQUENCE [LARGE SCALE GENOMIC DNA]</scope>
    <source>
        <strain evidence="3">441</strain>
    </source>
</reference>